<proteinExistence type="predicted"/>
<dbReference type="AlphaFoldDB" id="K0JQ97"/>
<dbReference type="STRING" id="1179773.BN6_21630"/>
<dbReference type="KEGG" id="sesp:BN6_21630"/>
<protein>
    <submittedName>
        <fullName evidence="1">ATPase</fullName>
    </submittedName>
</protein>
<dbReference type="InterPro" id="IPR027417">
    <property type="entry name" value="P-loop_NTPase"/>
</dbReference>
<dbReference type="PANTHER" id="PTHR34704:SF1">
    <property type="entry name" value="ATPASE"/>
    <property type="match status" value="1"/>
</dbReference>
<dbReference type="RefSeq" id="WP_015099597.1">
    <property type="nucleotide sequence ID" value="NC_019673.1"/>
</dbReference>
<dbReference type="HOGENOM" id="CLU_041137_3_0_11"/>
<dbReference type="Gene3D" id="3.40.50.300">
    <property type="entry name" value="P-loop containing nucleotide triphosphate hydrolases"/>
    <property type="match status" value="1"/>
</dbReference>
<organism evidence="1 2">
    <name type="scientific">Saccharothrix espanaensis (strain ATCC 51144 / DSM 44229 / JCM 9112 / NBRC 15066 / NRRL 15764)</name>
    <dbReference type="NCBI Taxonomy" id="1179773"/>
    <lineage>
        <taxon>Bacteria</taxon>
        <taxon>Bacillati</taxon>
        <taxon>Actinomycetota</taxon>
        <taxon>Actinomycetes</taxon>
        <taxon>Pseudonocardiales</taxon>
        <taxon>Pseudonocardiaceae</taxon>
        <taxon>Saccharothrix</taxon>
    </lineage>
</organism>
<dbReference type="PATRIC" id="fig|1179773.3.peg.2159"/>
<dbReference type="EMBL" id="HE804045">
    <property type="protein sequence ID" value="CCH29485.1"/>
    <property type="molecule type" value="Genomic_DNA"/>
</dbReference>
<keyword evidence="2" id="KW-1185">Reference proteome</keyword>
<gene>
    <name evidence="1" type="ordered locus">BN6_21630</name>
</gene>
<evidence type="ECO:0000313" key="2">
    <source>
        <dbReference type="Proteomes" id="UP000006281"/>
    </source>
</evidence>
<dbReference type="Proteomes" id="UP000006281">
    <property type="component" value="Chromosome"/>
</dbReference>
<accession>K0JQ97</accession>
<reference evidence="1 2" key="1">
    <citation type="journal article" date="2012" name="BMC Genomics">
        <title>Complete genome sequence of Saccharothrix espanaensis DSM 44229T and comparison to the other completely sequenced Pseudonocardiaceae.</title>
        <authorList>
            <person name="Strobel T."/>
            <person name="Al-Dilaimi A."/>
            <person name="Blom J."/>
            <person name="Gessner A."/>
            <person name="Kalinowski J."/>
            <person name="Luzhetska M."/>
            <person name="Puhler A."/>
            <person name="Szczepanowski R."/>
            <person name="Bechthold A."/>
            <person name="Ruckert C."/>
        </authorList>
    </citation>
    <scope>NUCLEOTIDE SEQUENCE [LARGE SCALE GENOMIC DNA]</scope>
    <source>
        <strain evidence="2">ATCC 51144 / DSM 44229 / JCM 9112 / NBRC 15066 / NRRL 15764</strain>
    </source>
</reference>
<sequence length="531" mass="57871">MARQAELHLLRKRLDRVITSREGAAIAIRGRRQVGKSRLVQEFCDRADVPYFYFAATKGASSVESTTAFLAELADSSLAAGQVGPPTGVTGGWPDAFRVLGATLPDTLSVVVLDELPWLTEQDSVFDGALQTAWDRLWSRRPVLLVLLGSDLHMMERLTAYDRPFYGRADNLVLGPLNPAETGHALGLDAADAIDAHLVTGGLPGIIRSWPHAMPPADFLRRECDDPAAPLFGVPESSLLAKFPSPDQAHRVVESIGGDNRTHANIAATAGSNQGQIPSGTLSPLLRRLAEEKRVLAVDHPLSTKPGKPAFYRIADSNLRFYLPIGRAVQEQARRGRPHIGARVLQRQWTSWRGRAVEPLIRDALELAGQASELPWPDTAAVGGWWDRQHNPEIDLVGADRSPVAGRIDFAGSIKWIDSTFDRHDLQTLRYSANHVPGYEAGRSGLAVVALSGTDIDTNDVDLVWGPQEIMDCWKTAEQSGSLRHLSANKVTKVASGSNSAVAAIAAASMPFDRQSRVRRYSPRSDLQSRQ</sequence>
<dbReference type="eggNOG" id="COG1672">
    <property type="taxonomic scope" value="Bacteria"/>
</dbReference>
<name>K0JQ97_SACES</name>
<dbReference type="SUPFAM" id="SSF52540">
    <property type="entry name" value="P-loop containing nucleoside triphosphate hydrolases"/>
    <property type="match status" value="1"/>
</dbReference>
<dbReference type="PANTHER" id="PTHR34704">
    <property type="entry name" value="ATPASE"/>
    <property type="match status" value="1"/>
</dbReference>
<evidence type="ECO:0000313" key="1">
    <source>
        <dbReference type="EMBL" id="CCH29485.1"/>
    </source>
</evidence>
<dbReference type="BioCyc" id="SESP1179773:BN6_RS10560-MONOMER"/>